<dbReference type="InterPro" id="IPR006597">
    <property type="entry name" value="Sel1-like"/>
</dbReference>
<dbReference type="Gene3D" id="1.10.287.110">
    <property type="entry name" value="DnaJ domain"/>
    <property type="match status" value="1"/>
</dbReference>
<sequence length="334" mass="37641">MSIIVRIITALFFFSASFTQADTITGLTEKAQQQDPQSQYLLAQSYDLGVDVEANADNAFYWYSQAAENGHIKAQLKLANFLASGIGTEKNPQAAIRWYSQLASRGNPTAPLELAKIYEHYPSSTLSPLDLAEVWYQVATYYDDKAQDGYSRILEAKFNARREKQISEIEQLNSAFSEEESSDELIDPNRAPTSAPLLVTSDYLSISALLILLCGLAITVTKVRAKRSHKENEQNRALEAQIKSKNFTIKQQKRQLEAMFREVKKYQASKDVQKLKIACALFGYSANSIPPPKSIKIRYKQLSKIYHPDLHGSDDEMKRLNASLKTILQNVTKK</sequence>
<evidence type="ECO:0000313" key="6">
    <source>
        <dbReference type="Proteomes" id="UP001570417"/>
    </source>
</evidence>
<reference evidence="5 6" key="1">
    <citation type="journal article" date="2024" name="ISME J.">
        <title>Tailless and filamentous prophages are predominant in marine Vibrio.</title>
        <authorList>
            <person name="Steensen K."/>
            <person name="Seneca J."/>
            <person name="Bartlau N."/>
            <person name="Yu X.A."/>
            <person name="Hussain F.A."/>
            <person name="Polz M.F."/>
        </authorList>
    </citation>
    <scope>NUCLEOTIDE SEQUENCE [LARGE SCALE GENOMIC DNA]</scope>
    <source>
        <strain evidence="5 6">10N.222.51.A1</strain>
    </source>
</reference>
<keyword evidence="6" id="KW-1185">Reference proteome</keyword>
<keyword evidence="2" id="KW-0175">Coiled coil</keyword>
<dbReference type="RefSeq" id="WP_372266297.1">
    <property type="nucleotide sequence ID" value="NZ_JBFRUW010000042.1"/>
</dbReference>
<gene>
    <name evidence="5" type="ORF">AB4566_12560</name>
</gene>
<evidence type="ECO:0000256" key="2">
    <source>
        <dbReference type="SAM" id="Coils"/>
    </source>
</evidence>
<dbReference type="SMART" id="SM00671">
    <property type="entry name" value="SEL1"/>
    <property type="match status" value="2"/>
</dbReference>
<dbReference type="InterPro" id="IPR052748">
    <property type="entry name" value="ISR_Activator"/>
</dbReference>
<proteinExistence type="predicted"/>
<name>A0ABV4NCF2_9VIBR</name>
<keyword evidence="4" id="KW-0732">Signal</keyword>
<evidence type="ECO:0008006" key="7">
    <source>
        <dbReference type="Google" id="ProtNLM"/>
    </source>
</evidence>
<dbReference type="PANTHER" id="PTHR45011">
    <property type="entry name" value="DAP3-BINDING CELL DEATH ENHANCER 1"/>
    <property type="match status" value="1"/>
</dbReference>
<dbReference type="InterPro" id="IPR011990">
    <property type="entry name" value="TPR-like_helical_dom_sf"/>
</dbReference>
<dbReference type="SUPFAM" id="SSF81901">
    <property type="entry name" value="HCP-like"/>
    <property type="match status" value="1"/>
</dbReference>
<dbReference type="Gene3D" id="1.25.40.10">
    <property type="entry name" value="Tetratricopeptide repeat domain"/>
    <property type="match status" value="1"/>
</dbReference>
<feature type="signal peptide" evidence="4">
    <location>
        <begin position="1"/>
        <end position="21"/>
    </location>
</feature>
<feature type="coiled-coil region" evidence="2">
    <location>
        <begin position="235"/>
        <end position="269"/>
    </location>
</feature>
<evidence type="ECO:0000256" key="3">
    <source>
        <dbReference type="SAM" id="Phobius"/>
    </source>
</evidence>
<feature type="chain" id="PRO_5045925621" description="J domain-containing protein" evidence="4">
    <location>
        <begin position="22"/>
        <end position="334"/>
    </location>
</feature>
<dbReference type="SUPFAM" id="SSF46565">
    <property type="entry name" value="Chaperone J-domain"/>
    <property type="match status" value="1"/>
</dbReference>
<organism evidence="5 6">
    <name type="scientific">Vibrio gallaecicus</name>
    <dbReference type="NCBI Taxonomy" id="552386"/>
    <lineage>
        <taxon>Bacteria</taxon>
        <taxon>Pseudomonadati</taxon>
        <taxon>Pseudomonadota</taxon>
        <taxon>Gammaproteobacteria</taxon>
        <taxon>Vibrionales</taxon>
        <taxon>Vibrionaceae</taxon>
        <taxon>Vibrio</taxon>
    </lineage>
</organism>
<accession>A0ABV4NCF2</accession>
<evidence type="ECO:0000256" key="1">
    <source>
        <dbReference type="ARBA" id="ARBA00023186"/>
    </source>
</evidence>
<keyword evidence="3" id="KW-0472">Membrane</keyword>
<evidence type="ECO:0000256" key="4">
    <source>
        <dbReference type="SAM" id="SignalP"/>
    </source>
</evidence>
<keyword evidence="3" id="KW-1133">Transmembrane helix</keyword>
<protein>
    <recommendedName>
        <fullName evidence="7">J domain-containing protein</fullName>
    </recommendedName>
</protein>
<feature type="transmembrane region" description="Helical" evidence="3">
    <location>
        <begin position="203"/>
        <end position="221"/>
    </location>
</feature>
<dbReference type="Proteomes" id="UP001570417">
    <property type="component" value="Unassembled WGS sequence"/>
</dbReference>
<comment type="caution">
    <text evidence="5">The sequence shown here is derived from an EMBL/GenBank/DDBJ whole genome shotgun (WGS) entry which is preliminary data.</text>
</comment>
<evidence type="ECO:0000313" key="5">
    <source>
        <dbReference type="EMBL" id="MFA0569105.1"/>
    </source>
</evidence>
<dbReference type="Pfam" id="PF08238">
    <property type="entry name" value="Sel1"/>
    <property type="match status" value="2"/>
</dbReference>
<dbReference type="InterPro" id="IPR036869">
    <property type="entry name" value="J_dom_sf"/>
</dbReference>
<keyword evidence="1" id="KW-0143">Chaperone</keyword>
<dbReference type="PANTHER" id="PTHR45011:SF1">
    <property type="entry name" value="DAP3-BINDING CELL DEATH ENHANCER 1"/>
    <property type="match status" value="1"/>
</dbReference>
<keyword evidence="3" id="KW-0812">Transmembrane</keyword>
<dbReference type="EMBL" id="JBFRUW010000042">
    <property type="protein sequence ID" value="MFA0569105.1"/>
    <property type="molecule type" value="Genomic_DNA"/>
</dbReference>